<feature type="compositionally biased region" description="Pro residues" evidence="1">
    <location>
        <begin position="262"/>
        <end position="271"/>
    </location>
</feature>
<feature type="compositionally biased region" description="Low complexity" evidence="1">
    <location>
        <begin position="289"/>
        <end position="309"/>
    </location>
</feature>
<dbReference type="EMBL" id="MTEJ01000125">
    <property type="protein sequence ID" value="OQX10044.1"/>
    <property type="molecule type" value="Genomic_DNA"/>
</dbReference>
<sequence>MHRKSLTLLISTLALSLSAPLLADTKLTYTDSGFGPQERKTIIQVNGDKVRMEEADSGIYTLYDNTKKALFTVNTKTKQYIETTPEKMRERMGKVVEMQNQFKEEMKKQIAAMPEDQRKVAEERMKQAEEAMKAPAPPIKMEKTDRKDTVQNIACQISSISIDGKPMRDVCVAGSDAMDAADHTMLLTMFEYMDGITAESAKAQGIAAPSDGSASVHKEGLAVRIQAVPEGPRSELNAIAKDALNDADFAIPEGFTVFEPSMAPPPAPPAAAPAAPAASAPAATPPAAAPAATTAPAPAATTAPAPAAK</sequence>
<evidence type="ECO:0000256" key="2">
    <source>
        <dbReference type="SAM" id="SignalP"/>
    </source>
</evidence>
<proteinExistence type="predicted"/>
<feature type="chain" id="PRO_5012282191" description="DUF4412 domain-containing protein" evidence="2">
    <location>
        <begin position="24"/>
        <end position="309"/>
    </location>
</feature>
<feature type="compositionally biased region" description="Low complexity" evidence="1">
    <location>
        <begin position="272"/>
        <end position="282"/>
    </location>
</feature>
<dbReference type="Proteomes" id="UP000192491">
    <property type="component" value="Unassembled WGS sequence"/>
</dbReference>
<keyword evidence="2" id="KW-0732">Signal</keyword>
<gene>
    <name evidence="3" type="ORF">BWK73_21330</name>
</gene>
<feature type="signal peptide" evidence="2">
    <location>
        <begin position="1"/>
        <end position="23"/>
    </location>
</feature>
<evidence type="ECO:0000313" key="3">
    <source>
        <dbReference type="EMBL" id="OQX10044.1"/>
    </source>
</evidence>
<feature type="region of interest" description="Disordered" evidence="1">
    <location>
        <begin position="260"/>
        <end position="309"/>
    </location>
</feature>
<protein>
    <recommendedName>
        <fullName evidence="5">DUF4412 domain-containing protein</fullName>
    </recommendedName>
</protein>
<evidence type="ECO:0000256" key="1">
    <source>
        <dbReference type="SAM" id="MobiDB-lite"/>
    </source>
</evidence>
<reference evidence="3 4" key="1">
    <citation type="submission" date="2017-01" db="EMBL/GenBank/DDBJ databases">
        <title>Novel large sulfur bacteria in the metagenomes of groundwater-fed chemosynthetic microbial mats in the Lake Huron basin.</title>
        <authorList>
            <person name="Sharrar A.M."/>
            <person name="Flood B.E."/>
            <person name="Bailey J.V."/>
            <person name="Jones D.S."/>
            <person name="Biddanda B."/>
            <person name="Ruberg S.A."/>
            <person name="Marcus D.N."/>
            <person name="Dick G.J."/>
        </authorList>
    </citation>
    <scope>NUCLEOTIDE SEQUENCE [LARGE SCALE GENOMIC DNA]</scope>
    <source>
        <strain evidence="3">A8</strain>
    </source>
</reference>
<evidence type="ECO:0008006" key="5">
    <source>
        <dbReference type="Google" id="ProtNLM"/>
    </source>
</evidence>
<organism evidence="3 4">
    <name type="scientific">Thiothrix lacustris</name>
    <dbReference type="NCBI Taxonomy" id="525917"/>
    <lineage>
        <taxon>Bacteria</taxon>
        <taxon>Pseudomonadati</taxon>
        <taxon>Pseudomonadota</taxon>
        <taxon>Gammaproteobacteria</taxon>
        <taxon>Thiotrichales</taxon>
        <taxon>Thiotrichaceae</taxon>
        <taxon>Thiothrix</taxon>
    </lineage>
</organism>
<name>A0A1Y1QNW2_9GAMM</name>
<evidence type="ECO:0000313" key="4">
    <source>
        <dbReference type="Proteomes" id="UP000192491"/>
    </source>
</evidence>
<accession>A0A1Y1QNW2</accession>
<comment type="caution">
    <text evidence="3">The sequence shown here is derived from an EMBL/GenBank/DDBJ whole genome shotgun (WGS) entry which is preliminary data.</text>
</comment>
<dbReference type="AlphaFoldDB" id="A0A1Y1QNW2"/>